<evidence type="ECO:0000313" key="2">
    <source>
        <dbReference type="EMBL" id="AJE87676.1"/>
    </source>
</evidence>
<organism evidence="2 3">
    <name type="scientific">Streptomyces albus (strain ATCC 21838 / DSM 41398 / FERM P-419 / JCM 4703 / NBRC 107858)</name>
    <dbReference type="NCBI Taxonomy" id="1081613"/>
    <lineage>
        <taxon>Bacteria</taxon>
        <taxon>Bacillati</taxon>
        <taxon>Actinomycetota</taxon>
        <taxon>Actinomycetes</taxon>
        <taxon>Kitasatosporales</taxon>
        <taxon>Streptomycetaceae</taxon>
        <taxon>Streptomyces</taxon>
    </lineage>
</organism>
<name>A0A0B5F9Z0_STRA4</name>
<gene>
    <name evidence="2" type="ORF">SLNWT_7300</name>
</gene>
<dbReference type="KEGG" id="sals:SLNWT_7300"/>
<dbReference type="Proteomes" id="UP000031523">
    <property type="component" value="Chromosome"/>
</dbReference>
<protein>
    <submittedName>
        <fullName evidence="2">Uncharacterized protein</fullName>
    </submittedName>
</protein>
<sequence length="92" mass="9833">MHCMASRKCAPHRAGSVDCAPRAGTWVWGSVATDERTSWSRPLFLSRVRAGVGPPRRGLSPAPGGRMRGIAAGHRRGGPPAAQRRISRGPRP</sequence>
<keyword evidence="3" id="KW-1185">Reference proteome</keyword>
<accession>A0A0B5F9Z0</accession>
<evidence type="ECO:0000313" key="3">
    <source>
        <dbReference type="Proteomes" id="UP000031523"/>
    </source>
</evidence>
<proteinExistence type="predicted"/>
<dbReference type="AlphaFoldDB" id="A0A0B5F9Z0"/>
<dbReference type="EMBL" id="CP010519">
    <property type="protein sequence ID" value="AJE87676.1"/>
    <property type="molecule type" value="Genomic_DNA"/>
</dbReference>
<evidence type="ECO:0000256" key="1">
    <source>
        <dbReference type="SAM" id="MobiDB-lite"/>
    </source>
</evidence>
<reference evidence="2 3" key="1">
    <citation type="submission" date="2015-01" db="EMBL/GenBank/DDBJ databases">
        <title>Enhanced salinomycin production by adjusting the supply of polyketide extender units in Streptomyce albus DSM 41398.</title>
        <authorList>
            <person name="Lu C."/>
        </authorList>
    </citation>
    <scope>NUCLEOTIDE SEQUENCE [LARGE SCALE GENOMIC DNA]</scope>
    <source>
        <strain evidence="3">ATCC 21838 / DSM 41398 / FERM P-419 / JCM 4703 / NBRC 107858</strain>
    </source>
</reference>
<feature type="region of interest" description="Disordered" evidence="1">
    <location>
        <begin position="50"/>
        <end position="92"/>
    </location>
</feature>
<feature type="compositionally biased region" description="Low complexity" evidence="1">
    <location>
        <begin position="50"/>
        <end position="84"/>
    </location>
</feature>